<organism evidence="2 3">
    <name type="scientific">Leishmania orientalis</name>
    <dbReference type="NCBI Taxonomy" id="2249476"/>
    <lineage>
        <taxon>Eukaryota</taxon>
        <taxon>Discoba</taxon>
        <taxon>Euglenozoa</taxon>
        <taxon>Kinetoplastea</taxon>
        <taxon>Metakinetoplastina</taxon>
        <taxon>Trypanosomatida</taxon>
        <taxon>Trypanosomatidae</taxon>
        <taxon>Leishmaniinae</taxon>
        <taxon>Leishmania</taxon>
    </lineage>
</organism>
<reference evidence="3" key="2">
    <citation type="journal article" date="2021" name="Sci. Data">
        <title>Chromosome-scale genome sequencing, assembly and annotation of six genomes from subfamily Leishmaniinae.</title>
        <authorList>
            <person name="Almutairi H."/>
            <person name="Urbaniak M.D."/>
            <person name="Bates M.D."/>
            <person name="Jariyapan N."/>
            <person name="Kwakye-Nuako G."/>
            <person name="Thomaz Soccol V."/>
            <person name="Al-Salem W.S."/>
            <person name="Dillon R.J."/>
            <person name="Bates P.A."/>
            <person name="Gatherer D."/>
        </authorList>
    </citation>
    <scope>NUCLEOTIDE SEQUENCE [LARGE SCALE GENOMIC DNA]</scope>
</reference>
<keyword evidence="1" id="KW-0175">Coiled coil</keyword>
<evidence type="ECO:0000313" key="3">
    <source>
        <dbReference type="Proteomes" id="UP000674143"/>
    </source>
</evidence>
<comment type="caution">
    <text evidence="2">The sequence shown here is derived from an EMBL/GenBank/DDBJ whole genome shotgun (WGS) entry which is preliminary data.</text>
</comment>
<name>A0A836H094_9TRYP</name>
<gene>
    <name evidence="2" type="ORF">LSCM4_01112</name>
</gene>
<dbReference type="KEGG" id="loi:92357111"/>
<reference evidence="3" key="1">
    <citation type="journal article" date="2021" name="Microbiol. Resour. Announc.">
        <title>LGAAP: Leishmaniinae Genome Assembly and Annotation Pipeline.</title>
        <authorList>
            <person name="Almutairi H."/>
            <person name="Urbaniak M.D."/>
            <person name="Bates M.D."/>
            <person name="Jariyapan N."/>
            <person name="Kwakye-Nuako G."/>
            <person name="Thomaz-Soccol V."/>
            <person name="Al-Salem W.S."/>
            <person name="Dillon R.J."/>
            <person name="Bates P.A."/>
            <person name="Gatherer D."/>
        </authorList>
    </citation>
    <scope>NUCLEOTIDE SEQUENCE [LARGE SCALE GENOMIC DNA]</scope>
</reference>
<dbReference type="RefSeq" id="XP_067059827.1">
    <property type="nucleotide sequence ID" value="XM_067203177.1"/>
</dbReference>
<evidence type="ECO:0000256" key="1">
    <source>
        <dbReference type="SAM" id="Coils"/>
    </source>
</evidence>
<evidence type="ECO:0000313" key="2">
    <source>
        <dbReference type="EMBL" id="KAG5468025.1"/>
    </source>
</evidence>
<keyword evidence="3" id="KW-1185">Reference proteome</keyword>
<proteinExistence type="predicted"/>
<accession>A0A836H094</accession>
<dbReference type="GeneID" id="92357111"/>
<feature type="coiled-coil region" evidence="1">
    <location>
        <begin position="33"/>
        <end position="119"/>
    </location>
</feature>
<dbReference type="AlphaFoldDB" id="A0A836H094"/>
<protein>
    <submittedName>
        <fullName evidence="2">Uncharacterized protein</fullName>
    </submittedName>
</protein>
<dbReference type="EMBL" id="JAFHLR010000034">
    <property type="protein sequence ID" value="KAG5468025.1"/>
    <property type="molecule type" value="Genomic_DNA"/>
</dbReference>
<dbReference type="Proteomes" id="UP000674143">
    <property type="component" value="Unassembled WGS sequence"/>
</dbReference>
<sequence>MTVTPPVAQRQDALKQLEGLPHDLLGRMLCDVQAQLEQERRALSHEQKEFERVQLRLAKLTRDLEVVQRQREKELQQANKDADAAARTSRLLRAARRRGEEYEQAIARASREIQHLRRGSCDVSPSYTSLSAISAGMDLPSVHSSALSHANGSVEKTVPRSPARRLIQAAAAARAANEHQQYSVLLHSLKQRVSNVERDNRMLRSSIDILNCGDASSVKLYHELEFLDSSRGW</sequence>
<dbReference type="SMR" id="A0A836H094"/>